<keyword evidence="2" id="KW-0315">Glutamine amidotransferase</keyword>
<comment type="caution">
    <text evidence="8">The sequence shown here is derived from an EMBL/GenBank/DDBJ whole genome shotgun (WGS) entry which is preliminary data.</text>
</comment>
<gene>
    <name evidence="8" type="ORF">V1634_16855</name>
</gene>
<comment type="catalytic activity">
    <reaction evidence="4">
        <text>chorismate + L-glutamine = anthranilate + pyruvate + L-glutamate + H(+)</text>
        <dbReference type="Rhea" id="RHEA:21732"/>
        <dbReference type="ChEBI" id="CHEBI:15361"/>
        <dbReference type="ChEBI" id="CHEBI:15378"/>
        <dbReference type="ChEBI" id="CHEBI:16567"/>
        <dbReference type="ChEBI" id="CHEBI:29748"/>
        <dbReference type="ChEBI" id="CHEBI:29985"/>
        <dbReference type="ChEBI" id="CHEBI:58359"/>
        <dbReference type="EC" id="4.1.3.27"/>
    </reaction>
</comment>
<dbReference type="InterPro" id="IPR015890">
    <property type="entry name" value="Chorismate_C"/>
</dbReference>
<dbReference type="PRINTS" id="PR00097">
    <property type="entry name" value="ANTSNTHASEII"/>
</dbReference>
<dbReference type="PRINTS" id="PR00096">
    <property type="entry name" value="GATASE"/>
</dbReference>
<evidence type="ECO:0000313" key="9">
    <source>
        <dbReference type="Proteomes" id="UP001339911"/>
    </source>
</evidence>
<keyword evidence="3" id="KW-0456">Lyase</keyword>
<evidence type="ECO:0000256" key="4">
    <source>
        <dbReference type="ARBA" id="ARBA00047683"/>
    </source>
</evidence>
<dbReference type="RefSeq" id="WP_331208781.1">
    <property type="nucleotide sequence ID" value="NZ_JAZGQL010000011.1"/>
</dbReference>
<sequence>MTLLDHLLRTIASGADPGPFALLRRDGAAGLEVFTGVPHTVDRLADIPLPAGPAGPRTLAVVPYRQVAERGFACVDDGAPLECLVLDEPERIPLAEALAALPEVPVPVRDAGFDIADPEYAEIVGRVLRDEIGRGEGANFVIHRCYLGTLAGAPLPAALAALRRLLTGERGAYWTFLVHTGRRILVGASPERHVSVEDGLVMMNPISGTLRHPGRPAEREELLRFLADPKEIDELYMVLDEELKMMATVAERGGQVIGPYLKEMANLTHTEYLLAGRGSLDVREVLRETMFAPTVTGSPMENACRVIARHERRGRGYYAGVLALLGLDEAGRQTLDAPILIRTAEISPDGQLRVPVGATLVRHSTAAAEVAETHAKAAGVLAALGLRSAPAGPDDERAGEAAGAGAPGQVGPAPAAEVRLADDPAVRAALAARNVGLAPFWLEQRTPDAPVRPEFAGRRVVVVDGEDTFTGMLAHQLRALGLTVAVRPWAEVTEPGGFDPGSVDLTVLGPGPGDPGHPTDPKMVALRGLVGRLLDTGAPTFGVCLGHQMLAGRLGLTLHRRTAPYQGLCREVSLFGTVARVGFYSSFTPLAGTDRLDTGYGPVLLARDPVDGAVHALRGPTYAGVQFHPESVLSRDGLAVLTEVVGRLLPIPAGSAPGAGVSRPQPVGGTMPSGAGRGATGAHTSRHPG</sequence>
<feature type="compositionally biased region" description="Low complexity" evidence="5">
    <location>
        <begin position="400"/>
        <end position="413"/>
    </location>
</feature>
<evidence type="ECO:0000259" key="7">
    <source>
        <dbReference type="Pfam" id="PF00425"/>
    </source>
</evidence>
<reference evidence="8 9" key="1">
    <citation type="submission" date="2024-01" db="EMBL/GenBank/DDBJ databases">
        <title>Genome insights into Plantactinospora veratri sp. nov.</title>
        <authorList>
            <person name="Wang L."/>
        </authorList>
    </citation>
    <scope>NUCLEOTIDE SEQUENCE [LARGE SCALE GENOMIC DNA]</scope>
    <source>
        <strain evidence="8 9">NEAU-FHS4</strain>
    </source>
</reference>
<evidence type="ECO:0000256" key="5">
    <source>
        <dbReference type="SAM" id="MobiDB-lite"/>
    </source>
</evidence>
<protein>
    <recommendedName>
        <fullName evidence="1">anthranilate synthase</fullName>
        <ecNumber evidence="1">4.1.3.27</ecNumber>
    </recommendedName>
</protein>
<dbReference type="Gene3D" id="3.60.120.10">
    <property type="entry name" value="Anthranilate synthase"/>
    <property type="match status" value="1"/>
</dbReference>
<dbReference type="CDD" id="cd01743">
    <property type="entry name" value="GATase1_Anthranilate_Synthase"/>
    <property type="match status" value="1"/>
</dbReference>
<dbReference type="InterPro" id="IPR019999">
    <property type="entry name" value="Anth_synth_I-like"/>
</dbReference>
<dbReference type="EMBL" id="JAZGQL010000011">
    <property type="protein sequence ID" value="MEE6308499.1"/>
    <property type="molecule type" value="Genomic_DNA"/>
</dbReference>
<dbReference type="Pfam" id="PF00425">
    <property type="entry name" value="Chorismate_bind"/>
    <property type="match status" value="1"/>
</dbReference>
<proteinExistence type="predicted"/>
<dbReference type="InterPro" id="IPR017926">
    <property type="entry name" value="GATASE"/>
</dbReference>
<dbReference type="PROSITE" id="PS51273">
    <property type="entry name" value="GATASE_TYPE_1"/>
    <property type="match status" value="1"/>
</dbReference>
<dbReference type="InterPro" id="IPR005801">
    <property type="entry name" value="ADC_synthase"/>
</dbReference>
<dbReference type="Gene3D" id="3.40.50.880">
    <property type="match status" value="1"/>
</dbReference>
<organism evidence="8 9">
    <name type="scientific">Plantactinospora veratri</name>
    <dbReference type="NCBI Taxonomy" id="1436122"/>
    <lineage>
        <taxon>Bacteria</taxon>
        <taxon>Bacillati</taxon>
        <taxon>Actinomycetota</taxon>
        <taxon>Actinomycetes</taxon>
        <taxon>Micromonosporales</taxon>
        <taxon>Micromonosporaceae</taxon>
        <taxon>Plantactinospora</taxon>
    </lineage>
</organism>
<accession>A0ABU7SEX2</accession>
<evidence type="ECO:0000313" key="8">
    <source>
        <dbReference type="EMBL" id="MEE6308499.1"/>
    </source>
</evidence>
<evidence type="ECO:0000259" key="6">
    <source>
        <dbReference type="Pfam" id="PF00117"/>
    </source>
</evidence>
<name>A0ABU7SEX2_9ACTN</name>
<feature type="domain" description="Chorismate-utilising enzyme C-terminal" evidence="7">
    <location>
        <begin position="130"/>
        <end position="376"/>
    </location>
</feature>
<dbReference type="PRINTS" id="PR00099">
    <property type="entry name" value="CPSGATASE"/>
</dbReference>
<dbReference type="EC" id="4.1.3.27" evidence="1"/>
<dbReference type="InterPro" id="IPR029062">
    <property type="entry name" value="Class_I_gatase-like"/>
</dbReference>
<dbReference type="SUPFAM" id="SSF52317">
    <property type="entry name" value="Class I glutamine amidotransferase-like"/>
    <property type="match status" value="1"/>
</dbReference>
<dbReference type="PANTHER" id="PTHR11236:SF49">
    <property type="entry name" value="ANTHRANILATE SYNTHASE COMPONENT 1"/>
    <property type="match status" value="1"/>
</dbReference>
<dbReference type="SUPFAM" id="SSF56322">
    <property type="entry name" value="ADC synthase"/>
    <property type="match status" value="1"/>
</dbReference>
<feature type="region of interest" description="Disordered" evidence="5">
    <location>
        <begin position="391"/>
        <end position="413"/>
    </location>
</feature>
<feature type="region of interest" description="Disordered" evidence="5">
    <location>
        <begin position="655"/>
        <end position="689"/>
    </location>
</feature>
<dbReference type="InterPro" id="IPR006221">
    <property type="entry name" value="TrpG/PapA_dom"/>
</dbReference>
<dbReference type="Proteomes" id="UP001339911">
    <property type="component" value="Unassembled WGS sequence"/>
</dbReference>
<dbReference type="PANTHER" id="PTHR11236">
    <property type="entry name" value="AMINOBENZOATE/ANTHRANILATE SYNTHASE"/>
    <property type="match status" value="1"/>
</dbReference>
<dbReference type="Pfam" id="PF00117">
    <property type="entry name" value="GATase"/>
    <property type="match status" value="1"/>
</dbReference>
<keyword evidence="9" id="KW-1185">Reference proteome</keyword>
<evidence type="ECO:0000256" key="1">
    <source>
        <dbReference type="ARBA" id="ARBA00012266"/>
    </source>
</evidence>
<evidence type="ECO:0000256" key="2">
    <source>
        <dbReference type="ARBA" id="ARBA00022962"/>
    </source>
</evidence>
<feature type="domain" description="Glutamine amidotransferase" evidence="6">
    <location>
        <begin position="461"/>
        <end position="642"/>
    </location>
</feature>
<evidence type="ECO:0000256" key="3">
    <source>
        <dbReference type="ARBA" id="ARBA00023239"/>
    </source>
</evidence>